<dbReference type="Gene3D" id="3.30.390.10">
    <property type="entry name" value="Enolase-like, N-terminal domain"/>
    <property type="match status" value="1"/>
</dbReference>
<dbReference type="InterPro" id="IPR013342">
    <property type="entry name" value="Mandelate_racemase_C"/>
</dbReference>
<evidence type="ECO:0000256" key="1">
    <source>
        <dbReference type="ARBA" id="ARBA00003553"/>
    </source>
</evidence>
<evidence type="ECO:0000259" key="5">
    <source>
        <dbReference type="SMART" id="SM00922"/>
    </source>
</evidence>
<dbReference type="Pfam" id="PF13378">
    <property type="entry name" value="MR_MLE_C"/>
    <property type="match status" value="1"/>
</dbReference>
<proteinExistence type="inferred from homology"/>
<dbReference type="InterPro" id="IPR036849">
    <property type="entry name" value="Enolase-like_C_sf"/>
</dbReference>
<reference evidence="6" key="2">
    <citation type="journal article" date="2021" name="PeerJ">
        <title>Extensive microbial diversity within the chicken gut microbiome revealed by metagenomics and culture.</title>
        <authorList>
            <person name="Gilroy R."/>
            <person name="Ravi A."/>
            <person name="Getino M."/>
            <person name="Pursley I."/>
            <person name="Horton D.L."/>
            <person name="Alikhan N.F."/>
            <person name="Baker D."/>
            <person name="Gharbi K."/>
            <person name="Hall N."/>
            <person name="Watson M."/>
            <person name="Adriaenssens E.M."/>
            <person name="Foster-Nyarko E."/>
            <person name="Jarju S."/>
            <person name="Secka A."/>
            <person name="Antonio M."/>
            <person name="Oren A."/>
            <person name="Chaudhuri R.R."/>
            <person name="La Ragione R."/>
            <person name="Hildebrand F."/>
            <person name="Pallen M.J."/>
        </authorList>
    </citation>
    <scope>NUCLEOTIDE SEQUENCE</scope>
    <source>
        <strain evidence="6">CHK178-757</strain>
    </source>
</reference>
<accession>A0A9D1F202</accession>
<comment type="similarity">
    <text evidence="2">Belongs to the mandelate racemase/muconate lactonizing enzyme family. GalD subfamily.</text>
</comment>
<dbReference type="Gene3D" id="3.20.20.120">
    <property type="entry name" value="Enolase-like C-terminal domain"/>
    <property type="match status" value="1"/>
</dbReference>
<dbReference type="FunFam" id="3.20.20.120:FF:000011">
    <property type="entry name" value="D-galactonate dehydratase family member VSWAT3_13707"/>
    <property type="match status" value="1"/>
</dbReference>
<evidence type="ECO:0000256" key="2">
    <source>
        <dbReference type="ARBA" id="ARBA00010339"/>
    </source>
</evidence>
<evidence type="ECO:0000313" key="6">
    <source>
        <dbReference type="EMBL" id="HIS46163.1"/>
    </source>
</evidence>
<comment type="caution">
    <text evidence="6">The sequence shown here is derived from an EMBL/GenBank/DDBJ whole genome shotgun (WGS) entry which is preliminary data.</text>
</comment>
<dbReference type="SMART" id="SM00922">
    <property type="entry name" value="MR_MLE"/>
    <property type="match status" value="1"/>
</dbReference>
<dbReference type="InterPro" id="IPR029065">
    <property type="entry name" value="Enolase_C-like"/>
</dbReference>
<reference evidence="6" key="1">
    <citation type="submission" date="2020-10" db="EMBL/GenBank/DDBJ databases">
        <authorList>
            <person name="Gilroy R."/>
        </authorList>
    </citation>
    <scope>NUCLEOTIDE SEQUENCE</scope>
    <source>
        <strain evidence="6">CHK178-757</strain>
    </source>
</reference>
<evidence type="ECO:0000256" key="3">
    <source>
        <dbReference type="ARBA" id="ARBA00022723"/>
    </source>
</evidence>
<dbReference type="Proteomes" id="UP000823927">
    <property type="component" value="Unassembled WGS sequence"/>
</dbReference>
<evidence type="ECO:0000256" key="4">
    <source>
        <dbReference type="ARBA" id="ARBA00022842"/>
    </source>
</evidence>
<evidence type="ECO:0000313" key="7">
    <source>
        <dbReference type="Proteomes" id="UP000823927"/>
    </source>
</evidence>
<sequence>MGNEITIRNVKAFVTAPHGINLVIVKVETNEPELFGYGCATFTWRYKAVVTAIEEYLSPMLKGRNAENIEDLWQTMKGSSYWRNGPVLNNAISGVDEALWDIKGKLAHMPLYNLFGGKSREGIAVYRHADANSIEEVEEQIRAYMEEGYRYIRCHMGTYGGNFDGTRQIIAKPEGAPDGAYFHPKMYMRSVVQLFDRIRTDIGWDLEIMHDVHERLPLADTLAFAKEMEPFKLFFLEDCLPPDQGNYFKYLREQTCVPLAMGELFTNSAEWKTIVQNQWIDFIRVHLSDIGGLTPARKLANFCEAYGVRTAWHGPNDLSPIGMAAQMHLDLHVHNFGIQEFAGFNEAEMEVFPGCPQIRNGYAYLNDTPGIGVGFDEKAAQKYPPADMDHSWMFARITDGTAVRP</sequence>
<gene>
    <name evidence="6" type="ORF">IAB46_01140</name>
</gene>
<dbReference type="SUPFAM" id="SSF54826">
    <property type="entry name" value="Enolase N-terminal domain-like"/>
    <property type="match status" value="1"/>
</dbReference>
<keyword evidence="3" id="KW-0479">Metal-binding</keyword>
<dbReference type="SUPFAM" id="SSF51604">
    <property type="entry name" value="Enolase C-terminal domain-like"/>
    <property type="match status" value="1"/>
</dbReference>
<dbReference type="GO" id="GO:0000287">
    <property type="term" value="F:magnesium ion binding"/>
    <property type="evidence" value="ECO:0007669"/>
    <property type="project" value="UniProtKB-ARBA"/>
</dbReference>
<dbReference type="EMBL" id="DVIT01000005">
    <property type="protein sequence ID" value="HIS46163.1"/>
    <property type="molecule type" value="Genomic_DNA"/>
</dbReference>
<dbReference type="InterPro" id="IPR029017">
    <property type="entry name" value="Enolase-like_N"/>
</dbReference>
<dbReference type="PROSITE" id="PS00908">
    <property type="entry name" value="MR_MLE_1"/>
    <property type="match status" value="1"/>
</dbReference>
<dbReference type="Pfam" id="PF02746">
    <property type="entry name" value="MR_MLE_N"/>
    <property type="match status" value="1"/>
</dbReference>
<keyword evidence="4" id="KW-0460">Magnesium</keyword>
<dbReference type="PANTHER" id="PTHR48080">
    <property type="entry name" value="D-GALACTONATE DEHYDRATASE-RELATED"/>
    <property type="match status" value="1"/>
</dbReference>
<dbReference type="AlphaFoldDB" id="A0A9D1F202"/>
<name>A0A9D1F202_9FIRM</name>
<protein>
    <submittedName>
        <fullName evidence="6">Starvation-sensing protein RspA</fullName>
    </submittedName>
</protein>
<dbReference type="GO" id="GO:0009063">
    <property type="term" value="P:amino acid catabolic process"/>
    <property type="evidence" value="ECO:0007669"/>
    <property type="project" value="InterPro"/>
</dbReference>
<organism evidence="6 7">
    <name type="scientific">Candidatus Scybalocola faecigallinarum</name>
    <dbReference type="NCBI Taxonomy" id="2840941"/>
    <lineage>
        <taxon>Bacteria</taxon>
        <taxon>Bacillati</taxon>
        <taxon>Bacillota</taxon>
        <taxon>Clostridia</taxon>
        <taxon>Lachnospirales</taxon>
        <taxon>Lachnospiraceae</taxon>
        <taxon>Lachnospiraceae incertae sedis</taxon>
        <taxon>Candidatus Scybalocola (ex Gilroy et al. 2021)</taxon>
    </lineage>
</organism>
<comment type="function">
    <text evidence="1">Has no detectable activity with D-mannonate and with a panel of 70 other acid sugars (in vitro), in spite of the conservation of the residues that are expected to be important for catalytic activity and cofactor binding. May have evolved a divergent function.</text>
</comment>
<feature type="domain" description="Mandelate racemase/muconate lactonizing enzyme C-terminal" evidence="5">
    <location>
        <begin position="134"/>
        <end position="258"/>
    </location>
</feature>
<dbReference type="InterPro" id="IPR013341">
    <property type="entry name" value="Mandelate_racemase_N_dom"/>
</dbReference>
<dbReference type="InterPro" id="IPR018110">
    <property type="entry name" value="Mandel_Rmase/mucon_lact_enz_CS"/>
</dbReference>
<dbReference type="InterPro" id="IPR034593">
    <property type="entry name" value="DgoD-like"/>
</dbReference>
<dbReference type="PANTHER" id="PTHR48080:SF6">
    <property type="entry name" value="STARVATION-SENSING PROTEIN RSPA"/>
    <property type="match status" value="1"/>
</dbReference>